<keyword evidence="2" id="KW-1185">Reference proteome</keyword>
<dbReference type="PANTHER" id="PTHR20883">
    <property type="entry name" value="PHYTANOYL-COA DIOXYGENASE DOMAIN CONTAINING 1"/>
    <property type="match status" value="1"/>
</dbReference>
<gene>
    <name evidence="1" type="ORF">QJS35_00615</name>
</gene>
<dbReference type="Pfam" id="PF05721">
    <property type="entry name" value="PhyH"/>
    <property type="match status" value="1"/>
</dbReference>
<dbReference type="Gene3D" id="2.60.120.620">
    <property type="entry name" value="q2cbj1_9rhob like domain"/>
    <property type="match status" value="1"/>
</dbReference>
<keyword evidence="1" id="KW-0560">Oxidoreductase</keyword>
<name>A0ABV1KL83_9BACL</name>
<comment type="caution">
    <text evidence="1">The sequence shown here is derived from an EMBL/GenBank/DDBJ whole genome shotgun (WGS) entry which is preliminary data.</text>
</comment>
<reference evidence="1 2" key="1">
    <citation type="journal article" date="2023" name="Genome Announc.">
        <title>Pan-Genome Analyses of the Genus Cohnella and Proposal of the Novel Species Cohnella silvisoli sp. nov., Isolated from Forest Soil.</title>
        <authorList>
            <person name="Wang C."/>
            <person name="Mao L."/>
            <person name="Bao G."/>
            <person name="Zhu H."/>
        </authorList>
    </citation>
    <scope>NUCLEOTIDE SEQUENCE [LARGE SCALE GENOMIC DNA]</scope>
    <source>
        <strain evidence="1 2">NL03-T5-1</strain>
    </source>
</reference>
<protein>
    <submittedName>
        <fullName evidence="1">Phytanoyl-CoA dioxygenase family protein</fullName>
    </submittedName>
</protein>
<proteinExistence type="predicted"/>
<evidence type="ECO:0000313" key="1">
    <source>
        <dbReference type="EMBL" id="MEQ4480886.1"/>
    </source>
</evidence>
<evidence type="ECO:0000313" key="2">
    <source>
        <dbReference type="Proteomes" id="UP001493487"/>
    </source>
</evidence>
<dbReference type="EMBL" id="JASKHM010000001">
    <property type="protein sequence ID" value="MEQ4480886.1"/>
    <property type="molecule type" value="Genomic_DNA"/>
</dbReference>
<dbReference type="RefSeq" id="WP_232183092.1">
    <property type="nucleotide sequence ID" value="NZ_JAIOAP010000001.1"/>
</dbReference>
<organism evidence="1 2">
    <name type="scientific">Cohnella silvisoli</name>
    <dbReference type="NCBI Taxonomy" id="2873699"/>
    <lineage>
        <taxon>Bacteria</taxon>
        <taxon>Bacillati</taxon>
        <taxon>Bacillota</taxon>
        <taxon>Bacilli</taxon>
        <taxon>Bacillales</taxon>
        <taxon>Paenibacillaceae</taxon>
        <taxon>Cohnella</taxon>
    </lineage>
</organism>
<accession>A0ABV1KL83</accession>
<dbReference type="GO" id="GO:0051213">
    <property type="term" value="F:dioxygenase activity"/>
    <property type="evidence" value="ECO:0007669"/>
    <property type="project" value="UniProtKB-KW"/>
</dbReference>
<dbReference type="Proteomes" id="UP001493487">
    <property type="component" value="Unassembled WGS sequence"/>
</dbReference>
<dbReference type="PANTHER" id="PTHR20883:SF14">
    <property type="entry name" value="PHYTANOYL-COA DIOXYGENASE"/>
    <property type="match status" value="1"/>
</dbReference>
<dbReference type="InterPro" id="IPR008775">
    <property type="entry name" value="Phytyl_CoA_dOase-like"/>
</dbReference>
<sequence>MIDKKIRGSLTKEQVEFYNEEGYIVLPKLLSDEELVPAREAMNEKVSSIADELLAAGLISDKLETRPFKYRLAELFKDLTADDFLKYGRSWRDRIPGYFRLMSTPKILDAVESLIGGELFSNPVYNVRPKIPKVAAGAVPWHQDKSYWPDANSNPVITVWIPLVDANEVNGCLHIKPKTHRTRLLEWHQEEKTGTGYTALREDQLGKTATVVLPVSAGSAILFNDRCLHMSTQNNSDEVRWSVDLRYQPTDQDPMPSHGAGFLARSYKFPEKVATLEDWLAERPEHILE</sequence>
<keyword evidence="1" id="KW-0223">Dioxygenase</keyword>
<dbReference type="SUPFAM" id="SSF51197">
    <property type="entry name" value="Clavaminate synthase-like"/>
    <property type="match status" value="1"/>
</dbReference>